<dbReference type="PANTHER" id="PTHR48449:SF1">
    <property type="entry name" value="DUF1985 DOMAIN-CONTAINING PROTEIN"/>
    <property type="match status" value="1"/>
</dbReference>
<dbReference type="PANTHER" id="PTHR48449">
    <property type="entry name" value="DUF1985 DOMAIN-CONTAINING PROTEIN"/>
    <property type="match status" value="1"/>
</dbReference>
<protein>
    <recommendedName>
        <fullName evidence="2">DUF1985 domain-containing protein</fullName>
    </recommendedName>
</protein>
<sequence length="236" mass="27822">MSGELPKRLIKEGEETQVIHIYNNCRMVCYMERLEEWLPKELREVKKDRVFAPIFKLYKNEYHAVTGLQCNTSLSRKELVDFEDDGGFWSTVVRRKEGVTILDLWKNHHEVVKKWNEKANIPFKYINLVMDLENVRKYPWGFASFDLLCESIAKTRDKLKEKTTSYVLDGFSYALQIWAMEAVPKIGKLCGKKLDKGFMNGPRCVNWMGAAKISYEEFNRLENIFTFEDDIYPYIS</sequence>
<evidence type="ECO:0008006" key="2">
    <source>
        <dbReference type="Google" id="ProtNLM"/>
    </source>
</evidence>
<reference evidence="1" key="1">
    <citation type="submission" date="2018-11" db="EMBL/GenBank/DDBJ databases">
        <authorList>
            <consortium name="Genoscope - CEA"/>
            <person name="William W."/>
        </authorList>
    </citation>
    <scope>NUCLEOTIDE SEQUENCE</scope>
</reference>
<accession>A0A3P6GND0</accession>
<evidence type="ECO:0000313" key="1">
    <source>
        <dbReference type="EMBL" id="VDD55409.1"/>
    </source>
</evidence>
<gene>
    <name evidence="1" type="ORF">BOLC8T48638H</name>
</gene>
<proteinExistence type="predicted"/>
<dbReference type="AlphaFoldDB" id="A0A3P6GND0"/>
<dbReference type="EMBL" id="LR031879">
    <property type="protein sequence ID" value="VDD55409.1"/>
    <property type="molecule type" value="Genomic_DNA"/>
</dbReference>
<organism evidence="1">
    <name type="scientific">Brassica oleracea</name>
    <name type="common">Wild cabbage</name>
    <dbReference type="NCBI Taxonomy" id="3712"/>
    <lineage>
        <taxon>Eukaryota</taxon>
        <taxon>Viridiplantae</taxon>
        <taxon>Streptophyta</taxon>
        <taxon>Embryophyta</taxon>
        <taxon>Tracheophyta</taxon>
        <taxon>Spermatophyta</taxon>
        <taxon>Magnoliopsida</taxon>
        <taxon>eudicotyledons</taxon>
        <taxon>Gunneridae</taxon>
        <taxon>Pentapetalae</taxon>
        <taxon>rosids</taxon>
        <taxon>malvids</taxon>
        <taxon>Brassicales</taxon>
        <taxon>Brassicaceae</taxon>
        <taxon>Brassiceae</taxon>
        <taxon>Brassica</taxon>
    </lineage>
</organism>
<name>A0A3P6GND0_BRAOL</name>